<keyword evidence="2" id="KW-1185">Reference proteome</keyword>
<dbReference type="Proteomes" id="UP000010384">
    <property type="component" value="Plasmid pCHRO.01"/>
</dbReference>
<geneLocation type="plasmid" evidence="1 2">
    <name>pCHRO.01</name>
</geneLocation>
<evidence type="ECO:0000313" key="2">
    <source>
        <dbReference type="Proteomes" id="UP000010384"/>
    </source>
</evidence>
<reference evidence="1 2" key="1">
    <citation type="submission" date="2012-06" db="EMBL/GenBank/DDBJ databases">
        <title>Finished plasmid 1 of genome of Chroococcidiopsis thermalis PCC 7203.</title>
        <authorList>
            <consortium name="US DOE Joint Genome Institute"/>
            <person name="Gugger M."/>
            <person name="Coursin T."/>
            <person name="Rippka R."/>
            <person name="Tandeau De Marsac N."/>
            <person name="Huntemann M."/>
            <person name="Wei C.-L."/>
            <person name="Han J."/>
            <person name="Detter J.C."/>
            <person name="Han C."/>
            <person name="Tapia R."/>
            <person name="Davenport K."/>
            <person name="Daligault H."/>
            <person name="Erkkila T."/>
            <person name="Gu W."/>
            <person name="Munk A.C.C."/>
            <person name="Teshima H."/>
            <person name="Xu Y."/>
            <person name="Chain P."/>
            <person name="Chen A."/>
            <person name="Krypides N."/>
            <person name="Mavromatis K."/>
            <person name="Markowitz V."/>
            <person name="Szeto E."/>
            <person name="Ivanova N."/>
            <person name="Mikhailova N."/>
            <person name="Ovchinnikova G."/>
            <person name="Pagani I."/>
            <person name="Pati A."/>
            <person name="Goodwin L."/>
            <person name="Peters L."/>
            <person name="Pitluck S."/>
            <person name="Woyke T."/>
            <person name="Kerfeld C."/>
        </authorList>
    </citation>
    <scope>NUCLEOTIDE SEQUENCE [LARGE SCALE GENOMIC DNA]</scope>
    <source>
        <strain evidence="1 2">PCC 7203</strain>
        <plasmid evidence="1 2">pCHRO.01</plasmid>
    </source>
</reference>
<name>K9U7X8_CHRTP</name>
<dbReference type="KEGG" id="cthe:Chro_5864"/>
<proteinExistence type="predicted"/>
<dbReference type="AlphaFoldDB" id="K9U7X8"/>
<organism evidence="1 2">
    <name type="scientific">Chroococcidiopsis thermalis (strain PCC 7203)</name>
    <dbReference type="NCBI Taxonomy" id="251229"/>
    <lineage>
        <taxon>Bacteria</taxon>
        <taxon>Bacillati</taxon>
        <taxon>Cyanobacteriota</taxon>
        <taxon>Cyanophyceae</taxon>
        <taxon>Chroococcidiopsidales</taxon>
        <taxon>Chroococcidiopsidaceae</taxon>
        <taxon>Chroococcidiopsis</taxon>
    </lineage>
</organism>
<keyword evidence="1" id="KW-0614">Plasmid</keyword>
<protein>
    <submittedName>
        <fullName evidence="1">Uncharacterized protein</fullName>
    </submittedName>
</protein>
<dbReference type="HOGENOM" id="CLU_2932901_0_0_3"/>
<dbReference type="InParanoid" id="K9U7X8"/>
<gene>
    <name evidence="1" type="ORF">Chro_5864</name>
</gene>
<accession>K9U7X8</accession>
<dbReference type="EMBL" id="CP003598">
    <property type="protein sequence ID" value="AFY91202.1"/>
    <property type="molecule type" value="Genomic_DNA"/>
</dbReference>
<evidence type="ECO:0000313" key="1">
    <source>
        <dbReference type="EMBL" id="AFY91202.1"/>
    </source>
</evidence>
<sequence length="60" mass="7260">MYIVFLPNKICMGLQQLSSKLLYLLLGVNYFWAWRQLEQMFKSLSEAAFTSTYNWREMQK</sequence>